<evidence type="ECO:0000256" key="1">
    <source>
        <dbReference type="SAM" id="Phobius"/>
    </source>
</evidence>
<dbReference type="AlphaFoldDB" id="A0A934WTD2"/>
<proteinExistence type="predicted"/>
<comment type="caution">
    <text evidence="2">The sequence shown here is derived from an EMBL/GenBank/DDBJ whole genome shotgun (WGS) entry which is preliminary data.</text>
</comment>
<name>A0A934WTD2_9FIRM</name>
<keyword evidence="1" id="KW-0812">Transmembrane</keyword>
<feature type="transmembrane region" description="Helical" evidence="1">
    <location>
        <begin position="20"/>
        <end position="37"/>
    </location>
</feature>
<dbReference type="EMBL" id="JAEQMG010000143">
    <property type="protein sequence ID" value="MBK6089569.1"/>
    <property type="molecule type" value="Genomic_DNA"/>
</dbReference>
<dbReference type="Proteomes" id="UP000633365">
    <property type="component" value="Unassembled WGS sequence"/>
</dbReference>
<organism evidence="2 3">
    <name type="scientific">Ruminococcus difficilis</name>
    <dbReference type="NCBI Taxonomy" id="2763069"/>
    <lineage>
        <taxon>Bacteria</taxon>
        <taxon>Bacillati</taxon>
        <taxon>Bacillota</taxon>
        <taxon>Clostridia</taxon>
        <taxon>Eubacteriales</taxon>
        <taxon>Oscillospiraceae</taxon>
        <taxon>Ruminococcus</taxon>
    </lineage>
</organism>
<keyword evidence="3" id="KW-1185">Reference proteome</keyword>
<protein>
    <submittedName>
        <fullName evidence="2">Uncharacterized protein</fullName>
    </submittedName>
</protein>
<evidence type="ECO:0000313" key="3">
    <source>
        <dbReference type="Proteomes" id="UP000633365"/>
    </source>
</evidence>
<keyword evidence="1" id="KW-1133">Transmembrane helix</keyword>
<keyword evidence="1" id="KW-0472">Membrane</keyword>
<gene>
    <name evidence="2" type="ORF">JKK62_13120</name>
</gene>
<feature type="transmembrane region" description="Helical" evidence="1">
    <location>
        <begin position="49"/>
        <end position="67"/>
    </location>
</feature>
<evidence type="ECO:0000313" key="2">
    <source>
        <dbReference type="EMBL" id="MBK6089569.1"/>
    </source>
</evidence>
<sequence length="73" mass="8145">MKRRETEVTEEVEETTGAAVLAPILATAAAVGTFWWLGKYSTICERDIVGTTITVWCAVVIRIMLWAEKEEAE</sequence>
<reference evidence="2" key="1">
    <citation type="submission" date="2021-01" db="EMBL/GenBank/DDBJ databases">
        <title>Genome public.</title>
        <authorList>
            <person name="Liu C."/>
            <person name="Sun Q."/>
        </authorList>
    </citation>
    <scope>NUCLEOTIDE SEQUENCE</scope>
    <source>
        <strain evidence="2">M6</strain>
    </source>
</reference>
<accession>A0A934WTD2</accession>
<dbReference type="RefSeq" id="WP_201428286.1">
    <property type="nucleotide sequence ID" value="NZ_JAEQMG010000143.1"/>
</dbReference>